<comment type="caution">
    <text evidence="1">The sequence shown here is derived from an EMBL/GenBank/DDBJ whole genome shotgun (WGS) entry which is preliminary data.</text>
</comment>
<gene>
    <name evidence="1" type="ORF">D3871_28130</name>
</gene>
<accession>A0A3A3FJC2</accession>
<keyword evidence="2" id="KW-1185">Reference proteome</keyword>
<protein>
    <submittedName>
        <fullName evidence="1">DUF4194 domain-containing protein</fullName>
    </submittedName>
</protein>
<dbReference type="Pfam" id="PF13835">
    <property type="entry name" value="DUF4194"/>
    <property type="match status" value="1"/>
</dbReference>
<dbReference type="InterPro" id="IPR025449">
    <property type="entry name" value="JetB"/>
</dbReference>
<name>A0A3A3FJC2_9BURK</name>
<sequence length="223" mass="25353">MLIKLLEEKLREKNVTRERFQEITNRLMAYGVIVRADESVEQRLYDDARRIENIIEEVFFLIGFRLLHDSSLEFFRLYPPGAQVPGVADDGNEPVPSLRARLSPDFVAAALALRFLYQQGLHDGTKLTDSGEVMVRFEDIAAAMQTNLRRKMPDTLGEKKQILNELRRHRLVNFGGNFDLNDDEVYLTIRPTILSIIGEDAMAAALEGVGIEEEETATEEGEL</sequence>
<dbReference type="OrthoDB" id="5800855at2"/>
<evidence type="ECO:0000313" key="1">
    <source>
        <dbReference type="EMBL" id="RJF92478.1"/>
    </source>
</evidence>
<dbReference type="EMBL" id="QYUO01000003">
    <property type="protein sequence ID" value="RJF92478.1"/>
    <property type="molecule type" value="Genomic_DNA"/>
</dbReference>
<reference evidence="2" key="1">
    <citation type="submission" date="2018-09" db="EMBL/GenBank/DDBJ databases">
        <authorList>
            <person name="Zhu H."/>
        </authorList>
    </citation>
    <scope>NUCLEOTIDE SEQUENCE [LARGE SCALE GENOMIC DNA]</scope>
    <source>
        <strain evidence="2">K1R23-30</strain>
    </source>
</reference>
<dbReference type="Proteomes" id="UP000265955">
    <property type="component" value="Unassembled WGS sequence"/>
</dbReference>
<dbReference type="RefSeq" id="WP_119772363.1">
    <property type="nucleotide sequence ID" value="NZ_QYUO01000003.1"/>
</dbReference>
<organism evidence="1 2">
    <name type="scientific">Noviherbaspirillum saxi</name>
    <dbReference type="NCBI Taxonomy" id="2320863"/>
    <lineage>
        <taxon>Bacteria</taxon>
        <taxon>Pseudomonadati</taxon>
        <taxon>Pseudomonadota</taxon>
        <taxon>Betaproteobacteria</taxon>
        <taxon>Burkholderiales</taxon>
        <taxon>Oxalobacteraceae</taxon>
        <taxon>Noviherbaspirillum</taxon>
    </lineage>
</organism>
<dbReference type="AlphaFoldDB" id="A0A3A3FJC2"/>
<proteinExistence type="predicted"/>
<evidence type="ECO:0000313" key="2">
    <source>
        <dbReference type="Proteomes" id="UP000265955"/>
    </source>
</evidence>